<keyword evidence="3" id="KW-1133">Transmembrane helix</keyword>
<evidence type="ECO:0000256" key="1">
    <source>
        <dbReference type="SAM" id="Coils"/>
    </source>
</evidence>
<sequence>MAEYLRRVNRDRGINHEPTAPYPPGSSTNIQSGSGEYAASSSSETSLNGPKVSDDVESLYLTSDPLIADFARGALGLQNQKRRLLRKVVYHLMAERRCMQGELERLEQENSQAQKTVTHTLLEAEKYRSKTVKLKEIIQNMKQEQNKECQNILEKSIHIQNIKRDHDKELETLRNEVVTIKNKLVLAYAAIFFMLLVLILIEESYKKKSAFKSD</sequence>
<evidence type="ECO:0000313" key="5">
    <source>
        <dbReference type="Proteomes" id="UP000475325"/>
    </source>
</evidence>
<dbReference type="EMBL" id="WIQW01000004">
    <property type="protein sequence ID" value="KAF3111299.1"/>
    <property type="molecule type" value="Genomic_DNA"/>
</dbReference>
<keyword evidence="3" id="KW-0812">Transmembrane</keyword>
<keyword evidence="1" id="KW-0175">Coiled coil</keyword>
<feature type="region of interest" description="Disordered" evidence="2">
    <location>
        <begin position="1"/>
        <end position="51"/>
    </location>
</feature>
<feature type="compositionally biased region" description="Basic and acidic residues" evidence="2">
    <location>
        <begin position="1"/>
        <end position="15"/>
    </location>
</feature>
<keyword evidence="3" id="KW-0472">Membrane</keyword>
<feature type="transmembrane region" description="Helical" evidence="3">
    <location>
        <begin position="184"/>
        <end position="201"/>
    </location>
</feature>
<evidence type="ECO:0000313" key="4">
    <source>
        <dbReference type="EMBL" id="KAF3111299.1"/>
    </source>
</evidence>
<evidence type="ECO:0000256" key="3">
    <source>
        <dbReference type="SAM" id="Phobius"/>
    </source>
</evidence>
<feature type="coiled-coil region" evidence="1">
    <location>
        <begin position="89"/>
        <end position="183"/>
    </location>
</feature>
<accession>A0A7C8NJF8</accession>
<proteinExistence type="predicted"/>
<organism evidence="4 5">
    <name type="scientific">Orbilia oligospora</name>
    <name type="common">Nematode-trapping fungus</name>
    <name type="synonym">Arthrobotrys oligospora</name>
    <dbReference type="NCBI Taxonomy" id="2813651"/>
    <lineage>
        <taxon>Eukaryota</taxon>
        <taxon>Fungi</taxon>
        <taxon>Dikarya</taxon>
        <taxon>Ascomycota</taxon>
        <taxon>Pezizomycotina</taxon>
        <taxon>Orbiliomycetes</taxon>
        <taxon>Orbiliales</taxon>
        <taxon>Orbiliaceae</taxon>
        <taxon>Orbilia</taxon>
    </lineage>
</organism>
<protein>
    <submittedName>
        <fullName evidence="4">Uncharacterized protein</fullName>
    </submittedName>
</protein>
<gene>
    <name evidence="4" type="ORF">TWF102_006972</name>
</gene>
<dbReference type="AlphaFoldDB" id="A0A7C8NJF8"/>
<dbReference type="Proteomes" id="UP000475325">
    <property type="component" value="Unassembled WGS sequence"/>
</dbReference>
<evidence type="ECO:0000256" key="2">
    <source>
        <dbReference type="SAM" id="MobiDB-lite"/>
    </source>
</evidence>
<reference evidence="4 5" key="1">
    <citation type="submission" date="2019-06" db="EMBL/GenBank/DDBJ databases">
        <authorList>
            <person name="Palmer J.M."/>
        </authorList>
    </citation>
    <scope>NUCLEOTIDE SEQUENCE [LARGE SCALE GENOMIC DNA]</scope>
    <source>
        <strain evidence="4 5">TWF102</strain>
    </source>
</reference>
<comment type="caution">
    <text evidence="4">The sequence shown here is derived from an EMBL/GenBank/DDBJ whole genome shotgun (WGS) entry which is preliminary data.</text>
</comment>
<name>A0A7C8NJF8_ORBOL</name>
<feature type="compositionally biased region" description="Low complexity" evidence="2">
    <location>
        <begin position="32"/>
        <end position="46"/>
    </location>
</feature>